<evidence type="ECO:0000256" key="4">
    <source>
        <dbReference type="ARBA" id="ARBA00022989"/>
    </source>
</evidence>
<dbReference type="RefSeq" id="WP_055223035.1">
    <property type="nucleotide sequence ID" value="NZ_BLYL01000025.1"/>
</dbReference>
<evidence type="ECO:0000256" key="5">
    <source>
        <dbReference type="ARBA" id="ARBA00023136"/>
    </source>
</evidence>
<evidence type="ECO:0000256" key="2">
    <source>
        <dbReference type="ARBA" id="ARBA00022475"/>
    </source>
</evidence>
<dbReference type="Pfam" id="PF02687">
    <property type="entry name" value="FtsX"/>
    <property type="match status" value="2"/>
</dbReference>
<evidence type="ECO:0000256" key="7">
    <source>
        <dbReference type="SAM" id="Phobius"/>
    </source>
</evidence>
<accession>A0AAI9K4P9</accession>
<dbReference type="InterPro" id="IPR003838">
    <property type="entry name" value="ABC3_permease_C"/>
</dbReference>
<evidence type="ECO:0000313" key="10">
    <source>
        <dbReference type="Proteomes" id="UP000660047"/>
    </source>
</evidence>
<keyword evidence="5 7" id="KW-0472">Membrane</keyword>
<feature type="transmembrane region" description="Helical" evidence="7">
    <location>
        <begin position="20"/>
        <end position="40"/>
    </location>
</feature>
<reference evidence="9" key="1">
    <citation type="submission" date="2020-06" db="EMBL/GenBank/DDBJ databases">
        <title>Characterization of fructooligosaccharide metabolism and fructooligosaccharide-degrading enzymes in human commensal butyrate producers.</title>
        <authorList>
            <person name="Tanno H."/>
            <person name="Fujii T."/>
            <person name="Hirano K."/>
            <person name="Maeno S."/>
            <person name="Tonozuka T."/>
            <person name="Sakamoto M."/>
            <person name="Ohkuma M."/>
            <person name="Tochio T."/>
            <person name="Endo A."/>
        </authorList>
    </citation>
    <scope>NUCLEOTIDE SEQUENCE</scope>
    <source>
        <strain evidence="9">JCM 31265</strain>
    </source>
</reference>
<dbReference type="EMBL" id="BLYL01000025">
    <property type="protein sequence ID" value="GFO95670.1"/>
    <property type="molecule type" value="Genomic_DNA"/>
</dbReference>
<dbReference type="GO" id="GO:0005886">
    <property type="term" value="C:plasma membrane"/>
    <property type="evidence" value="ECO:0007669"/>
    <property type="project" value="UniProtKB-SubCell"/>
</dbReference>
<comment type="subcellular location">
    <subcellularLocation>
        <location evidence="1">Cell membrane</location>
        <topology evidence="1">Multi-pass membrane protein</topology>
    </subcellularLocation>
</comment>
<feature type="transmembrane region" description="Helical" evidence="7">
    <location>
        <begin position="654"/>
        <end position="678"/>
    </location>
</feature>
<evidence type="ECO:0000313" key="9">
    <source>
        <dbReference type="EMBL" id="GFO95670.1"/>
    </source>
</evidence>
<evidence type="ECO:0000256" key="1">
    <source>
        <dbReference type="ARBA" id="ARBA00004651"/>
    </source>
</evidence>
<comment type="caution">
    <text evidence="9">The sequence shown here is derived from an EMBL/GenBank/DDBJ whole genome shotgun (WGS) entry which is preliminary data.</text>
</comment>
<feature type="transmembrane region" description="Helical" evidence="7">
    <location>
        <begin position="456"/>
        <end position="479"/>
    </location>
</feature>
<feature type="transmembrane region" description="Helical" evidence="7">
    <location>
        <begin position="699"/>
        <end position="725"/>
    </location>
</feature>
<evidence type="ECO:0000256" key="3">
    <source>
        <dbReference type="ARBA" id="ARBA00022692"/>
    </source>
</evidence>
<gene>
    <name evidence="9" type="ORF">COEU31_27160</name>
</gene>
<name>A0AAI9K4P9_9FIRM</name>
<feature type="transmembrane region" description="Helical" evidence="7">
    <location>
        <begin position="745"/>
        <end position="767"/>
    </location>
</feature>
<dbReference type="AlphaFoldDB" id="A0AAI9K4P9"/>
<dbReference type="Proteomes" id="UP000660047">
    <property type="component" value="Unassembled WGS sequence"/>
</dbReference>
<proteinExistence type="predicted"/>
<feature type="transmembrane region" description="Helical" evidence="7">
    <location>
        <begin position="386"/>
        <end position="411"/>
    </location>
</feature>
<keyword evidence="4 7" id="KW-1133">Transmembrane helix</keyword>
<feature type="region of interest" description="Disordered" evidence="6">
    <location>
        <begin position="95"/>
        <end position="122"/>
    </location>
</feature>
<protein>
    <recommendedName>
        <fullName evidence="8">ABC3 transporter permease C-terminal domain-containing protein</fullName>
    </recommendedName>
</protein>
<evidence type="ECO:0000259" key="8">
    <source>
        <dbReference type="Pfam" id="PF02687"/>
    </source>
</evidence>
<dbReference type="PANTHER" id="PTHR30287">
    <property type="entry name" value="MEMBRANE COMPONENT OF PREDICTED ABC SUPERFAMILY METABOLITE UPTAKE TRANSPORTER"/>
    <property type="match status" value="1"/>
</dbReference>
<sequence>MRNPLWRRIPKELKEELGKYIVIFLFMVITTGMVSGFMVAGESMKKTYDNTFDKYNVEDGHFDLSDEASDNMKDNIEDEGVKLYDMSYYELPMSKIGSDSDGNSGNVEGNAETKDDTVNSVNDAADDGGRTLRIFAPRHDVNKMCLMDGEFPVGTDEIAIDRMYAVNNDIEIGDDIKAGDKVYSVCGFVALSDYSTMFQNNNDTMFDATIFGIAVVSNEEFDDLPEKNKTWSYSWMYDDGMPDEENDEKKLADDLLETVYTQAVMNGITVESYIPRYQNQAINFAGDDIGSDTNMMKWFEYIVIVILAFIFAVTISNTLTKEASVIGTLRASGYTKGELLIHYISLPVIVTFVASVVGNVLGYSVFKDMGAQLYYGSYSLTKYVTYWNADAFVLTTVIPLIIMIVVNLLVVNSKLKLSPLRFLRHDLSRSKRKKAVKLPHWKFMTRFKTRVILQNIPGYVVMLLGIYFAQVLLMFGLMLNPMLKHYQNDILDNMVADHQYVLDSQVETANNNAETYCMKTLRTTGDIDDEIMVYGIHSDSKYFPVKLDDGDVLVSDSYADKYEIVDGDKLELKESYTDDTYELKVTGSVVYPAALAVFVTEGDFREIFDKDEDYFTGYFSNDKLTDIEDHVVSEITKDDMIKVSRQLTKSMGGMFYIVVVFSLVMFMLLVYLLTKLIVEKNTVSISMVKILGYDTKEISKLYLSSTTVMVAVVTLLDILLSYLSIKVIYRAMLIDMLSGWMPIYMAPWIFPLMFVLSFTCYLVISLLQMKRIKKIPMDEALKNVE</sequence>
<organism evidence="9 10">
    <name type="scientific">Coprococcus eutactus</name>
    <dbReference type="NCBI Taxonomy" id="33043"/>
    <lineage>
        <taxon>Bacteria</taxon>
        <taxon>Bacillati</taxon>
        <taxon>Bacillota</taxon>
        <taxon>Clostridia</taxon>
        <taxon>Lachnospirales</taxon>
        <taxon>Lachnospiraceae</taxon>
        <taxon>Coprococcus</taxon>
    </lineage>
</organism>
<dbReference type="InterPro" id="IPR038766">
    <property type="entry name" value="Membrane_comp_ABC_pdt"/>
</dbReference>
<keyword evidence="2" id="KW-1003">Cell membrane</keyword>
<feature type="transmembrane region" description="Helical" evidence="7">
    <location>
        <begin position="340"/>
        <end position="366"/>
    </location>
</feature>
<feature type="domain" description="ABC3 transporter permease C-terminal" evidence="8">
    <location>
        <begin position="657"/>
        <end position="776"/>
    </location>
</feature>
<feature type="transmembrane region" description="Helical" evidence="7">
    <location>
        <begin position="298"/>
        <end position="319"/>
    </location>
</feature>
<keyword evidence="3 7" id="KW-0812">Transmembrane</keyword>
<dbReference type="PANTHER" id="PTHR30287:SF2">
    <property type="entry name" value="BLL1001 PROTEIN"/>
    <property type="match status" value="1"/>
</dbReference>
<feature type="domain" description="ABC3 transporter permease C-terminal" evidence="8">
    <location>
        <begin position="301"/>
        <end position="406"/>
    </location>
</feature>
<evidence type="ECO:0000256" key="6">
    <source>
        <dbReference type="SAM" id="MobiDB-lite"/>
    </source>
</evidence>